<dbReference type="STRING" id="1563157.AQS70_00345"/>
<proteinExistence type="predicted"/>
<dbReference type="Proteomes" id="UP000050342">
    <property type="component" value="Unassembled WGS sequence"/>
</dbReference>
<gene>
    <name evidence="1" type="ORF">AQS70_00345</name>
</gene>
<sequence>MIQDAAVLHLLPEYFRSADEAAMAVARSIDLDSATPLSGFIVFDAGLNNYRISRPVSDAQAQAIKFNQKGQLNVDPSLKFRGSYCTSDKEGASKMVFETGERALYSNFFAPTYLARMISQDLIVRGSAGYWLAPNKAVLKFRSHADDEADQLVSQAPNILNELIDGTGSLVAYIQRVAQAGDLQVIQQSEFPGIWTTLGLVPIDWLPPVQPN</sequence>
<dbReference type="EMBL" id="LLWH01000001">
    <property type="protein sequence ID" value="KQB55616.1"/>
    <property type="molecule type" value="Genomic_DNA"/>
</dbReference>
<keyword evidence="2" id="KW-1185">Reference proteome</keyword>
<dbReference type="RefSeq" id="WP_055100961.1">
    <property type="nucleotide sequence ID" value="NZ_LLWH01000001.1"/>
</dbReference>
<evidence type="ECO:0000313" key="2">
    <source>
        <dbReference type="Proteomes" id="UP000050342"/>
    </source>
</evidence>
<accession>A0A0Q0STI7</accession>
<name>A0A0Q0STI7_9PSED</name>
<dbReference type="AlphaFoldDB" id="A0A0Q0STI7"/>
<organism evidence="1 2">
    <name type="scientific">Pseudomonas endophytica</name>
    <dbReference type="NCBI Taxonomy" id="1563157"/>
    <lineage>
        <taxon>Bacteria</taxon>
        <taxon>Pseudomonadati</taxon>
        <taxon>Pseudomonadota</taxon>
        <taxon>Gammaproteobacteria</taxon>
        <taxon>Pseudomonadales</taxon>
        <taxon>Pseudomonadaceae</taxon>
        <taxon>Pseudomonas</taxon>
    </lineage>
</organism>
<evidence type="ECO:0000313" key="1">
    <source>
        <dbReference type="EMBL" id="KQB55616.1"/>
    </source>
</evidence>
<reference evidence="1 2" key="1">
    <citation type="submission" date="2015-10" db="EMBL/GenBank/DDBJ databases">
        <title>Pseudomonas helleri sp. nov. and Pseudomonas weihenstephanensis sp. nov., isolated from raw cows milk.</title>
        <authorList>
            <person name="Von Neubeck M."/>
            <person name="Huptas C."/>
            <person name="Wenning M."/>
            <person name="Scherer S."/>
        </authorList>
    </citation>
    <scope>NUCLEOTIDE SEQUENCE [LARGE SCALE GENOMIC DNA]</scope>
    <source>
        <strain evidence="1 2">BSTT44</strain>
    </source>
</reference>
<comment type="caution">
    <text evidence="1">The sequence shown here is derived from an EMBL/GenBank/DDBJ whole genome shotgun (WGS) entry which is preliminary data.</text>
</comment>
<dbReference type="OrthoDB" id="6856894at2"/>
<protein>
    <submittedName>
        <fullName evidence="1">Uncharacterized protein</fullName>
    </submittedName>
</protein>